<accession>A0A0E2UH89</accession>
<dbReference type="EMBL" id="JARQAG010000005">
    <property type="protein sequence ID" value="MDT2731634.1"/>
    <property type="molecule type" value="Genomic_DNA"/>
</dbReference>
<reference evidence="3 4" key="1">
    <citation type="submission" date="2016-06" db="EMBL/GenBank/DDBJ databases">
        <authorList>
            <person name="Haines A.N."/>
            <person name="Council K.R."/>
        </authorList>
    </citation>
    <scope>NUCLEOTIDE SEQUENCE [LARGE SCALE GENOMIC DNA]</scope>
    <source>
        <strain evidence="3 4">SP158-29</strain>
    </source>
</reference>
<keyword evidence="1" id="KW-1133">Transmembrane helix</keyword>
<gene>
    <name evidence="3" type="ORF">A9Y57_01863</name>
    <name evidence="2" type="ORF">P7G31_05170</name>
</gene>
<reference evidence="2" key="2">
    <citation type="submission" date="2023-03" db="EMBL/GenBank/DDBJ databases">
        <authorList>
            <person name="Shen W."/>
            <person name="Cai J."/>
        </authorList>
    </citation>
    <scope>NUCLEOTIDE SEQUENCE</scope>
    <source>
        <strain evidence="2">P82-2</strain>
    </source>
</reference>
<name>A0A0E2UH89_9STRE</name>
<feature type="transmembrane region" description="Helical" evidence="1">
    <location>
        <begin position="52"/>
        <end position="74"/>
    </location>
</feature>
<feature type="transmembrane region" description="Helical" evidence="1">
    <location>
        <begin position="86"/>
        <end position="110"/>
    </location>
</feature>
<dbReference type="AlphaFoldDB" id="A0A0E2UH89"/>
<evidence type="ECO:0000256" key="1">
    <source>
        <dbReference type="SAM" id="Phobius"/>
    </source>
</evidence>
<sequence>MKEKLITCLFVGEVLLIFVGMGFDLYSLKLGIKDIFYNTWISDPITNETNTVGTFSAMALMVGTIFFIFIPFMIKDDIEHKKFHPFTYLMSLASLSYCLYILSKGIPYIFKYFVNS</sequence>
<proteinExistence type="predicted"/>
<dbReference type="RefSeq" id="WP_003105326.1">
    <property type="nucleotide sequence ID" value="NZ_BAWT01000023.1"/>
</dbReference>
<organism evidence="3 4">
    <name type="scientific">Streptococcus parauberis</name>
    <dbReference type="NCBI Taxonomy" id="1348"/>
    <lineage>
        <taxon>Bacteria</taxon>
        <taxon>Bacillati</taxon>
        <taxon>Bacillota</taxon>
        <taxon>Bacilli</taxon>
        <taxon>Lactobacillales</taxon>
        <taxon>Streptococcaceae</taxon>
        <taxon>Streptococcus</taxon>
    </lineage>
</organism>
<evidence type="ECO:0000313" key="4">
    <source>
        <dbReference type="Proteomes" id="UP000217465"/>
    </source>
</evidence>
<dbReference type="GeneID" id="61421276"/>
<evidence type="ECO:0000313" key="2">
    <source>
        <dbReference type="EMBL" id="MDT2731634.1"/>
    </source>
</evidence>
<comment type="caution">
    <text evidence="3">The sequence shown here is derived from an EMBL/GenBank/DDBJ whole genome shotgun (WGS) entry which is preliminary data.</text>
</comment>
<keyword evidence="1" id="KW-0812">Transmembrane</keyword>
<feature type="transmembrane region" description="Helical" evidence="1">
    <location>
        <begin position="7"/>
        <end position="32"/>
    </location>
</feature>
<dbReference type="Proteomes" id="UP000217465">
    <property type="component" value="Unassembled WGS sequence"/>
</dbReference>
<dbReference type="OrthoDB" id="3010358at2"/>
<dbReference type="Proteomes" id="UP001180515">
    <property type="component" value="Unassembled WGS sequence"/>
</dbReference>
<protein>
    <submittedName>
        <fullName evidence="3">Uncharacterized protein</fullName>
    </submittedName>
</protein>
<keyword evidence="1" id="KW-0472">Membrane</keyword>
<evidence type="ECO:0000313" key="3">
    <source>
        <dbReference type="EMBL" id="PCH10574.1"/>
    </source>
</evidence>
<dbReference type="EMBL" id="NSGR01000010">
    <property type="protein sequence ID" value="PCH10574.1"/>
    <property type="molecule type" value="Genomic_DNA"/>
</dbReference>